<reference evidence="1 2" key="1">
    <citation type="submission" date="2022-06" db="EMBL/GenBank/DDBJ databases">
        <authorList>
            <person name="Jeon C.O."/>
        </authorList>
    </citation>
    <scope>NUCLEOTIDE SEQUENCE [LARGE SCALE GENOMIC DNA]</scope>
    <source>
        <strain evidence="1 2">KCTC 13943</strain>
    </source>
</reference>
<dbReference type="PROSITE" id="PS52050">
    <property type="entry name" value="WYL"/>
    <property type="match status" value="1"/>
</dbReference>
<protein>
    <recommendedName>
        <fullName evidence="3">WYL domain-containing protein</fullName>
    </recommendedName>
</protein>
<sequence>MDGLFLRSIEENIPLEMIYLSEDQELSQRKLIVKEVNNEYIRAYCLLRKQMRTFRRENILSIMPETHSKRRLLH</sequence>
<keyword evidence="2" id="KW-1185">Reference proteome</keyword>
<name>A0ABT0WDT6_9BACI</name>
<dbReference type="EMBL" id="JAMQCR010000001">
    <property type="protein sequence ID" value="MCM2533664.1"/>
    <property type="molecule type" value="Genomic_DNA"/>
</dbReference>
<evidence type="ECO:0000313" key="1">
    <source>
        <dbReference type="EMBL" id="MCM2533664.1"/>
    </source>
</evidence>
<accession>A0ABT0WDT6</accession>
<evidence type="ECO:0008006" key="3">
    <source>
        <dbReference type="Google" id="ProtNLM"/>
    </source>
</evidence>
<evidence type="ECO:0000313" key="2">
    <source>
        <dbReference type="Proteomes" id="UP001523262"/>
    </source>
</evidence>
<organism evidence="1 2">
    <name type="scientific">Neobacillus pocheonensis</name>
    <dbReference type="NCBI Taxonomy" id="363869"/>
    <lineage>
        <taxon>Bacteria</taxon>
        <taxon>Bacillati</taxon>
        <taxon>Bacillota</taxon>
        <taxon>Bacilli</taxon>
        <taxon>Bacillales</taxon>
        <taxon>Bacillaceae</taxon>
        <taxon>Neobacillus</taxon>
    </lineage>
</organism>
<comment type="caution">
    <text evidence="1">The sequence shown here is derived from an EMBL/GenBank/DDBJ whole genome shotgun (WGS) entry which is preliminary data.</text>
</comment>
<gene>
    <name evidence="1" type="ORF">NDK43_16315</name>
</gene>
<dbReference type="Proteomes" id="UP001523262">
    <property type="component" value="Unassembled WGS sequence"/>
</dbReference>
<proteinExistence type="predicted"/>